<dbReference type="RefSeq" id="WP_161820109.1">
    <property type="nucleotide sequence ID" value="NZ_JAACJS010000015.1"/>
</dbReference>
<gene>
    <name evidence="2" type="ORF">GWC95_18100</name>
</gene>
<evidence type="ECO:0000256" key="1">
    <source>
        <dbReference type="SAM" id="SignalP"/>
    </source>
</evidence>
<keyword evidence="1" id="KW-0732">Signal</keyword>
<accession>A0ABW9ZXE4</accession>
<organism evidence="2 3">
    <name type="scientific">Sediminibacterium roseum</name>
    <dbReference type="NCBI Taxonomy" id="1978412"/>
    <lineage>
        <taxon>Bacteria</taxon>
        <taxon>Pseudomonadati</taxon>
        <taxon>Bacteroidota</taxon>
        <taxon>Chitinophagia</taxon>
        <taxon>Chitinophagales</taxon>
        <taxon>Chitinophagaceae</taxon>
        <taxon>Sediminibacterium</taxon>
    </lineage>
</organism>
<dbReference type="EMBL" id="JAACJS010000015">
    <property type="protein sequence ID" value="NCI51842.1"/>
    <property type="molecule type" value="Genomic_DNA"/>
</dbReference>
<reference evidence="2 3" key="1">
    <citation type="submission" date="2020-01" db="EMBL/GenBank/DDBJ databases">
        <title>Genome analysis.</title>
        <authorList>
            <person name="Wu S."/>
            <person name="Wang G."/>
        </authorList>
    </citation>
    <scope>NUCLEOTIDE SEQUENCE [LARGE SCALE GENOMIC DNA]</scope>
    <source>
        <strain evidence="2 3">SYL130</strain>
    </source>
</reference>
<protein>
    <submittedName>
        <fullName evidence="2">Uncharacterized protein</fullName>
    </submittedName>
</protein>
<proteinExistence type="predicted"/>
<sequence length="381" mass="43041">MKKMILFFLLLAGTGNVLHAQLDLPDPTDITFNTPKTSRSNITFTFFLSSHTRILLDLAFISQVERLPDLDSMLQVAVKMLEPLQDSLRSDGVVRRVDVVLRNELPKIRIITHPELSNTYTIKDNELMELKVNQDTVRLIGYAQSMLQYGRKEDGVFTRTPLGAAFAVSIITDNVGDIAKIEPGQLKKCLDVLRPKVQKYTKGNSYNVNALNYRASFNMNMGGQMVSPTNMSVLYSGEPQTTISVAPTFGFARGSFTTGLQASFNYNFSRGYYNRTSLRLVTEAEFNFPRDPVTNKVKVEVNRFIGLHLRQYNKPLSDKLELAANLSLSYLLTKNSSLYEKNTFRLGLPVLASKRISIEPALLFNDFFKNTSLSLRILFNF</sequence>
<comment type="caution">
    <text evidence="2">The sequence shown here is derived from an EMBL/GenBank/DDBJ whole genome shotgun (WGS) entry which is preliminary data.</text>
</comment>
<feature type="signal peptide" evidence="1">
    <location>
        <begin position="1"/>
        <end position="20"/>
    </location>
</feature>
<dbReference type="Proteomes" id="UP000753802">
    <property type="component" value="Unassembled WGS sequence"/>
</dbReference>
<evidence type="ECO:0000313" key="3">
    <source>
        <dbReference type="Proteomes" id="UP000753802"/>
    </source>
</evidence>
<keyword evidence="3" id="KW-1185">Reference proteome</keyword>
<feature type="chain" id="PRO_5046914637" evidence="1">
    <location>
        <begin position="21"/>
        <end position="381"/>
    </location>
</feature>
<name>A0ABW9ZXE4_9BACT</name>
<evidence type="ECO:0000313" key="2">
    <source>
        <dbReference type="EMBL" id="NCI51842.1"/>
    </source>
</evidence>